<proteinExistence type="predicted"/>
<evidence type="ECO:0000313" key="1">
    <source>
        <dbReference type="EnsemblMetazoa" id="CJA12949.1"/>
    </source>
</evidence>
<reference evidence="1" key="2">
    <citation type="submission" date="2022-06" db="UniProtKB">
        <authorList>
            <consortium name="EnsemblMetazoa"/>
        </authorList>
    </citation>
    <scope>IDENTIFICATION</scope>
    <source>
        <strain evidence="1">DF5081</strain>
    </source>
</reference>
<dbReference type="PANTHER" id="PTHR21504">
    <property type="entry name" value="IG-LIKE DOMAIN-CONTAINING PROTEIN-RELATED-RELATED"/>
    <property type="match status" value="1"/>
</dbReference>
<dbReference type="InterPro" id="IPR039908">
    <property type="entry name" value="Sepa-1"/>
</dbReference>
<dbReference type="GO" id="GO:0006914">
    <property type="term" value="P:autophagy"/>
    <property type="evidence" value="ECO:0007669"/>
    <property type="project" value="InterPro"/>
</dbReference>
<protein>
    <submittedName>
        <fullName evidence="1">Uncharacterized protein</fullName>
    </submittedName>
</protein>
<accession>A0A8R1HZL3</accession>
<organism evidence="1 2">
    <name type="scientific">Caenorhabditis japonica</name>
    <dbReference type="NCBI Taxonomy" id="281687"/>
    <lineage>
        <taxon>Eukaryota</taxon>
        <taxon>Metazoa</taxon>
        <taxon>Ecdysozoa</taxon>
        <taxon>Nematoda</taxon>
        <taxon>Chromadorea</taxon>
        <taxon>Rhabditida</taxon>
        <taxon>Rhabditina</taxon>
        <taxon>Rhabditomorpha</taxon>
        <taxon>Rhabditoidea</taxon>
        <taxon>Rhabditidae</taxon>
        <taxon>Peloderinae</taxon>
        <taxon>Caenorhabditis</taxon>
    </lineage>
</organism>
<sequence length="305" mass="34803">MQVSSHPTFIPHRCPSLQTDIVFVRKSSGIYTKYLFDPETAHFKQATCTDCHLNATEKDLMPLYAVWSNHLSRYVILAKNSISHEIQQFVYSKEMKRFEQVNRPELKVDLSRTQTSNTFFTVGGPDTEGVTVILRDPKGHFRKEQFNFETNRFEVIPPVPVKFLPEKPPSETPSPIPITIHVPVEKVPEILRHSIEASTSEQRVGENVIRNIEQACKESGSQELLNWLQTSDFEAAKEHEYAESHTEGEYFEEQTIALNTETEGLLVNRQLSREDVIEIRRLAEKMGNPVEMDSVDSSDLASGIV</sequence>
<reference evidence="2" key="1">
    <citation type="submission" date="2010-08" db="EMBL/GenBank/DDBJ databases">
        <authorList>
            <consortium name="Caenorhabditis japonica Sequencing Consortium"/>
            <person name="Wilson R.K."/>
        </authorList>
    </citation>
    <scope>NUCLEOTIDE SEQUENCE [LARGE SCALE GENOMIC DNA]</scope>
    <source>
        <strain evidence="2">DF5081</strain>
    </source>
</reference>
<keyword evidence="2" id="KW-1185">Reference proteome</keyword>
<dbReference type="EnsemblMetazoa" id="CJA12949.1">
    <property type="protein sequence ID" value="CJA12949.1"/>
    <property type="gene ID" value="WBGene00132153"/>
</dbReference>
<dbReference type="Proteomes" id="UP000005237">
    <property type="component" value="Unassembled WGS sequence"/>
</dbReference>
<evidence type="ECO:0000313" key="2">
    <source>
        <dbReference type="Proteomes" id="UP000005237"/>
    </source>
</evidence>
<dbReference type="AlphaFoldDB" id="A0A8R1HZL3"/>
<name>A0A8R1HZL3_CAEJA</name>